<evidence type="ECO:0000313" key="2">
    <source>
        <dbReference type="Proteomes" id="UP000238565"/>
    </source>
</evidence>
<dbReference type="GO" id="GO:0003677">
    <property type="term" value="F:DNA binding"/>
    <property type="evidence" value="ECO:0007669"/>
    <property type="project" value="UniProtKB-KW"/>
</dbReference>
<accession>A0A2S7I5D4</accession>
<protein>
    <submittedName>
        <fullName evidence="1">DNA-binding protein</fullName>
    </submittedName>
</protein>
<reference evidence="1 2" key="1">
    <citation type="submission" date="2018-02" db="EMBL/GenBank/DDBJ databases">
        <title>Draft genome sequence of bacterial isolates from marine environment.</title>
        <authorList>
            <person name="Singh S.K."/>
            <person name="Hill R."/>
            <person name="Major S."/>
            <person name="Cai H."/>
            <person name="Li Y."/>
        </authorList>
    </citation>
    <scope>NUCLEOTIDE SEQUENCE [LARGE SCALE GENOMIC DNA]</scope>
    <source>
        <strain evidence="1 2">IMET F</strain>
    </source>
</reference>
<comment type="caution">
    <text evidence="1">The sequence shown here is derived from an EMBL/GenBank/DDBJ whole genome shotgun (WGS) entry which is preliminary data.</text>
</comment>
<dbReference type="Pfam" id="PF07751">
    <property type="entry name" value="Abi_2"/>
    <property type="match status" value="1"/>
</dbReference>
<evidence type="ECO:0000313" key="1">
    <source>
        <dbReference type="EMBL" id="PPZ91777.1"/>
    </source>
</evidence>
<dbReference type="InterPro" id="IPR011664">
    <property type="entry name" value="Abi_system_AbiD/AbiF-like"/>
</dbReference>
<gene>
    <name evidence="1" type="ORF">C3729_06860</name>
</gene>
<keyword evidence="1" id="KW-0238">DNA-binding</keyword>
<organism evidence="1 2">
    <name type="scientific">Cloacibacterium normanense</name>
    <dbReference type="NCBI Taxonomy" id="237258"/>
    <lineage>
        <taxon>Bacteria</taxon>
        <taxon>Pseudomonadati</taxon>
        <taxon>Bacteroidota</taxon>
        <taxon>Flavobacteriia</taxon>
        <taxon>Flavobacteriales</taxon>
        <taxon>Weeksellaceae</taxon>
    </lineage>
</organism>
<proteinExistence type="predicted"/>
<sequence>MVKFNILFMGRVALSIDDQIKRLEEKGLDLSCYETSKLKEILLDIGYYRLGFYTYYFMDDEKENFLNGIKISEIIELYYMDIDLKYILMKYINRIEINFRTKLIYYPSIINKQDPFWFVDEALMKKDFVEDFKKRYDDNFKRDNLMLKKHHINHPADIYAPAWKTFEYLSFGSIITLFDAIKDLEIKNRISKLYQVNDLGKFMRLIHAVRQIRNICAHSNVLFDFSLPQSLSSHPKINYNNGDRNSLDASLKVIAFFLESISINRLAEFKSEIYSFFEKHKVKPHLLEIIRNHIKYLD</sequence>
<dbReference type="EMBL" id="PTPZ01000003">
    <property type="protein sequence ID" value="PPZ91777.1"/>
    <property type="molecule type" value="Genomic_DNA"/>
</dbReference>
<name>A0A2S7I5D4_9FLAO</name>
<dbReference type="AlphaFoldDB" id="A0A2S7I5D4"/>
<dbReference type="Proteomes" id="UP000238565">
    <property type="component" value="Unassembled WGS sequence"/>
</dbReference>